<dbReference type="OrthoDB" id="410381at2759"/>
<dbReference type="WBParaSite" id="SSLN_0000644701-mRNA-1">
    <property type="protein sequence ID" value="SSLN_0000644701-mRNA-1"/>
    <property type="gene ID" value="SSLN_0000644701"/>
</dbReference>
<gene>
    <name evidence="1" type="ORF">SSLN_LOCUS6250</name>
</gene>
<accession>A0A183SPV2</accession>
<name>A0A183SPV2_SCHSO</name>
<reference evidence="3" key="1">
    <citation type="submission" date="2016-06" db="UniProtKB">
        <authorList>
            <consortium name="WormBaseParasite"/>
        </authorList>
    </citation>
    <scope>IDENTIFICATION</scope>
</reference>
<organism evidence="3">
    <name type="scientific">Schistocephalus solidus</name>
    <name type="common">Tapeworm</name>
    <dbReference type="NCBI Taxonomy" id="70667"/>
    <lineage>
        <taxon>Eukaryota</taxon>
        <taxon>Metazoa</taxon>
        <taxon>Spiralia</taxon>
        <taxon>Lophotrochozoa</taxon>
        <taxon>Platyhelminthes</taxon>
        <taxon>Cestoda</taxon>
        <taxon>Eucestoda</taxon>
        <taxon>Diphyllobothriidea</taxon>
        <taxon>Diphyllobothriidae</taxon>
        <taxon>Schistocephalus</taxon>
    </lineage>
</organism>
<proteinExistence type="predicted"/>
<evidence type="ECO:0000313" key="1">
    <source>
        <dbReference type="EMBL" id="VDL92635.1"/>
    </source>
</evidence>
<protein>
    <submittedName>
        <fullName evidence="1 3">Uncharacterized protein</fullName>
    </submittedName>
</protein>
<dbReference type="EMBL" id="UYSU01033605">
    <property type="protein sequence ID" value="VDL92635.1"/>
    <property type="molecule type" value="Genomic_DNA"/>
</dbReference>
<reference evidence="1 2" key="2">
    <citation type="submission" date="2018-11" db="EMBL/GenBank/DDBJ databases">
        <authorList>
            <consortium name="Pathogen Informatics"/>
        </authorList>
    </citation>
    <scope>NUCLEOTIDE SEQUENCE [LARGE SCALE GENOMIC DNA]</scope>
    <source>
        <strain evidence="1 2">NST_G2</strain>
    </source>
</reference>
<evidence type="ECO:0000313" key="3">
    <source>
        <dbReference type="WBParaSite" id="SSLN_0000644701-mRNA-1"/>
    </source>
</evidence>
<dbReference type="AlphaFoldDB" id="A0A183SPV2"/>
<sequence>MEMTKPHLGDDEAVIRTTVGTRDPLCHQHVLLISPPDEDILQKVSIYRPGVHPGRVLPHREAEEGVGQNQTVFGAVLGRARRQNQDWFDDNDGDISNLLAEKNGLHKAYMDIWTDATKAAFFRCRRLGRQRLREMQDAWMIRKAEEIQGSALNFSSAISDAAIDRLPQVDTNNDLDLPTPLPETIWAVQQISIGKAPRSNAILPEVYKHG</sequence>
<evidence type="ECO:0000313" key="2">
    <source>
        <dbReference type="Proteomes" id="UP000275846"/>
    </source>
</evidence>
<keyword evidence="2" id="KW-1185">Reference proteome</keyword>
<dbReference type="Proteomes" id="UP000275846">
    <property type="component" value="Unassembled WGS sequence"/>
</dbReference>